<evidence type="ECO:0000256" key="8">
    <source>
        <dbReference type="ARBA" id="ARBA00023098"/>
    </source>
</evidence>
<protein>
    <recommendedName>
        <fullName evidence="17">L-serine-phosphatidylethanolamine phosphatidyltransferase</fullName>
    </recommendedName>
</protein>
<dbReference type="Proteomes" id="UP001211065">
    <property type="component" value="Unassembled WGS sequence"/>
</dbReference>
<evidence type="ECO:0000256" key="3">
    <source>
        <dbReference type="ARBA" id="ARBA00022516"/>
    </source>
</evidence>
<keyword evidence="9 14" id="KW-0472">Membrane</keyword>
<comment type="subcellular location">
    <subcellularLocation>
        <location evidence="1">Endoplasmic reticulum membrane</location>
        <topology evidence="1">Multi-pass membrane protein</topology>
    </subcellularLocation>
</comment>
<comment type="caution">
    <text evidence="15">The sequence shown here is derived from an EMBL/GenBank/DDBJ whole genome shotgun (WGS) entry which is preliminary data.</text>
</comment>
<dbReference type="InterPro" id="IPR004277">
    <property type="entry name" value="PSS"/>
</dbReference>
<organism evidence="15 16">
    <name type="scientific">Clydaea vesicula</name>
    <dbReference type="NCBI Taxonomy" id="447962"/>
    <lineage>
        <taxon>Eukaryota</taxon>
        <taxon>Fungi</taxon>
        <taxon>Fungi incertae sedis</taxon>
        <taxon>Chytridiomycota</taxon>
        <taxon>Chytridiomycota incertae sedis</taxon>
        <taxon>Chytridiomycetes</taxon>
        <taxon>Lobulomycetales</taxon>
        <taxon>Lobulomycetaceae</taxon>
        <taxon>Clydaea</taxon>
    </lineage>
</organism>
<feature type="transmembrane region" description="Helical" evidence="14">
    <location>
        <begin position="223"/>
        <end position="240"/>
    </location>
</feature>
<dbReference type="GO" id="GO:0006659">
    <property type="term" value="P:phosphatidylserine biosynthetic process"/>
    <property type="evidence" value="ECO:0007669"/>
    <property type="project" value="InterPro"/>
</dbReference>
<keyword evidence="3" id="KW-0444">Lipid biosynthesis</keyword>
<keyword evidence="16" id="KW-1185">Reference proteome</keyword>
<keyword evidence="6" id="KW-0256">Endoplasmic reticulum</keyword>
<dbReference type="GO" id="GO:0005789">
    <property type="term" value="C:endoplasmic reticulum membrane"/>
    <property type="evidence" value="ECO:0007669"/>
    <property type="project" value="UniProtKB-SubCell"/>
</dbReference>
<evidence type="ECO:0008006" key="17">
    <source>
        <dbReference type="Google" id="ProtNLM"/>
    </source>
</evidence>
<evidence type="ECO:0000256" key="12">
    <source>
        <dbReference type="ARBA" id="ARBA00025707"/>
    </source>
</evidence>
<keyword evidence="5 14" id="KW-0812">Transmembrane</keyword>
<accession>A0AAD5XT53</accession>
<dbReference type="EMBL" id="JADGJW010000931">
    <property type="protein sequence ID" value="KAJ3209615.1"/>
    <property type="molecule type" value="Genomic_DNA"/>
</dbReference>
<comment type="pathway">
    <text evidence="12">Phospholipid metabolism.</text>
</comment>
<keyword evidence="13" id="KW-0175">Coiled coil</keyword>
<evidence type="ECO:0000313" key="16">
    <source>
        <dbReference type="Proteomes" id="UP001211065"/>
    </source>
</evidence>
<feature type="coiled-coil region" evidence="13">
    <location>
        <begin position="315"/>
        <end position="342"/>
    </location>
</feature>
<feature type="transmembrane region" description="Helical" evidence="14">
    <location>
        <begin position="289"/>
        <end position="306"/>
    </location>
</feature>
<keyword evidence="4" id="KW-0808">Transferase</keyword>
<name>A0AAD5XT53_9FUNG</name>
<keyword evidence="11" id="KW-1208">Phospholipid metabolism</keyword>
<evidence type="ECO:0000256" key="1">
    <source>
        <dbReference type="ARBA" id="ARBA00004477"/>
    </source>
</evidence>
<keyword evidence="10" id="KW-0594">Phospholipid biosynthesis</keyword>
<evidence type="ECO:0000256" key="6">
    <source>
        <dbReference type="ARBA" id="ARBA00022824"/>
    </source>
</evidence>
<evidence type="ECO:0000256" key="2">
    <source>
        <dbReference type="ARBA" id="ARBA00005189"/>
    </source>
</evidence>
<evidence type="ECO:0000256" key="11">
    <source>
        <dbReference type="ARBA" id="ARBA00023264"/>
    </source>
</evidence>
<keyword evidence="7 14" id="KW-1133">Transmembrane helix</keyword>
<dbReference type="GO" id="GO:0106245">
    <property type="term" value="F:L-serine-phosphatidylethanolamine phosphatidyltransferase activity"/>
    <property type="evidence" value="ECO:0007669"/>
    <property type="project" value="InterPro"/>
</dbReference>
<evidence type="ECO:0000256" key="13">
    <source>
        <dbReference type="SAM" id="Coils"/>
    </source>
</evidence>
<evidence type="ECO:0000313" key="15">
    <source>
        <dbReference type="EMBL" id="KAJ3209615.1"/>
    </source>
</evidence>
<feature type="non-terminal residue" evidence="15">
    <location>
        <position position="376"/>
    </location>
</feature>
<evidence type="ECO:0000256" key="14">
    <source>
        <dbReference type="SAM" id="Phobius"/>
    </source>
</evidence>
<evidence type="ECO:0000256" key="7">
    <source>
        <dbReference type="ARBA" id="ARBA00022989"/>
    </source>
</evidence>
<comment type="pathway">
    <text evidence="2">Lipid metabolism.</text>
</comment>
<dbReference type="AlphaFoldDB" id="A0AAD5XT53"/>
<evidence type="ECO:0000256" key="10">
    <source>
        <dbReference type="ARBA" id="ARBA00023209"/>
    </source>
</evidence>
<feature type="transmembrane region" description="Helical" evidence="14">
    <location>
        <begin position="192"/>
        <end position="211"/>
    </location>
</feature>
<dbReference type="PANTHER" id="PTHR15362:SF7">
    <property type="entry name" value="PHOSPHATIDYLSERINE SYNTHASE 2"/>
    <property type="match status" value="1"/>
</dbReference>
<evidence type="ECO:0000256" key="4">
    <source>
        <dbReference type="ARBA" id="ARBA00022679"/>
    </source>
</evidence>
<reference evidence="15" key="1">
    <citation type="submission" date="2020-05" db="EMBL/GenBank/DDBJ databases">
        <title>Phylogenomic resolution of chytrid fungi.</title>
        <authorList>
            <person name="Stajich J.E."/>
            <person name="Amses K."/>
            <person name="Simmons R."/>
            <person name="Seto K."/>
            <person name="Myers J."/>
            <person name="Bonds A."/>
            <person name="Quandt C.A."/>
            <person name="Barry K."/>
            <person name="Liu P."/>
            <person name="Grigoriev I."/>
            <person name="Longcore J.E."/>
            <person name="James T.Y."/>
        </authorList>
    </citation>
    <scope>NUCLEOTIDE SEQUENCE</scope>
    <source>
        <strain evidence="15">JEL0476</strain>
    </source>
</reference>
<sequence length="376" mass="44350">MANLDTDVNFFYRPHSIFALISVIVSLVYLANKKDVRRVLNFFDKDIGLPLPERSYADDCALTPETLWGSIDIFVIGHTLGWFAKAIVLRDYWFCWINSIMFEFMEYSLQHQLPNFAECWWDHWILDVMMTNWLGTYLGMKTCEFLEVKHYSWRGIKSITTYRGKMKRTIQQFTPHHWTKFEWGTTKTLKNFLAVLGLLYLMLQFEVNGFYLKYLLYIPVEHPINVVRLTFFFFVALPAVREGYQYLTDKECKRFGMHAWLAAANVLTELIVCIKFGQGEFNEPTPRHVLIGWGIGLTLFAIYTIWRFGFHKVKLEDYEQVIYEEEDEEDEEDEEQEEEEKKLIELDNVEKITLTKKKVIKEGVLTGGESESFNVG</sequence>
<dbReference type="Pfam" id="PF03034">
    <property type="entry name" value="PSS"/>
    <property type="match status" value="1"/>
</dbReference>
<evidence type="ECO:0000256" key="5">
    <source>
        <dbReference type="ARBA" id="ARBA00022692"/>
    </source>
</evidence>
<feature type="transmembrane region" description="Helical" evidence="14">
    <location>
        <begin position="12"/>
        <end position="31"/>
    </location>
</feature>
<gene>
    <name evidence="15" type="ORF">HK099_008472</name>
</gene>
<keyword evidence="8" id="KW-0443">Lipid metabolism</keyword>
<proteinExistence type="predicted"/>
<evidence type="ECO:0000256" key="9">
    <source>
        <dbReference type="ARBA" id="ARBA00023136"/>
    </source>
</evidence>
<feature type="transmembrane region" description="Helical" evidence="14">
    <location>
        <begin position="260"/>
        <end position="277"/>
    </location>
</feature>
<dbReference type="PANTHER" id="PTHR15362">
    <property type="entry name" value="PHOSPHATIDYLINOSITOL SYNTHASE"/>
    <property type="match status" value="1"/>
</dbReference>